<protein>
    <submittedName>
        <fullName evidence="2">Uncharacterized protein</fullName>
    </submittedName>
</protein>
<gene>
    <name evidence="2" type="ORF">G5I_03903</name>
</gene>
<feature type="region of interest" description="Disordered" evidence="1">
    <location>
        <begin position="156"/>
        <end position="211"/>
    </location>
</feature>
<evidence type="ECO:0000313" key="2">
    <source>
        <dbReference type="EMBL" id="EGI67510.1"/>
    </source>
</evidence>
<proteinExistence type="predicted"/>
<dbReference type="Proteomes" id="UP000007755">
    <property type="component" value="Unassembled WGS sequence"/>
</dbReference>
<reference evidence="2" key="1">
    <citation type="submission" date="2011-02" db="EMBL/GenBank/DDBJ databases">
        <title>The genome of the leaf-cutting ant Acromyrmex echinatior suggests key adaptations to social evolution and fungus farming.</title>
        <authorList>
            <person name="Nygaard S."/>
            <person name="Zhang G."/>
        </authorList>
    </citation>
    <scope>NUCLEOTIDE SEQUENCE</scope>
</reference>
<keyword evidence="3" id="KW-1185">Reference proteome</keyword>
<feature type="compositionally biased region" description="Basic residues" evidence="1">
    <location>
        <begin position="156"/>
        <end position="165"/>
    </location>
</feature>
<dbReference type="AlphaFoldDB" id="F4WE72"/>
<dbReference type="InParanoid" id="F4WE72"/>
<accession>F4WE72</accession>
<organism evidence="3">
    <name type="scientific">Acromyrmex echinatior</name>
    <name type="common">Panamanian leafcutter ant</name>
    <name type="synonym">Acromyrmex octospinosus echinatior</name>
    <dbReference type="NCBI Taxonomy" id="103372"/>
    <lineage>
        <taxon>Eukaryota</taxon>
        <taxon>Metazoa</taxon>
        <taxon>Ecdysozoa</taxon>
        <taxon>Arthropoda</taxon>
        <taxon>Hexapoda</taxon>
        <taxon>Insecta</taxon>
        <taxon>Pterygota</taxon>
        <taxon>Neoptera</taxon>
        <taxon>Endopterygota</taxon>
        <taxon>Hymenoptera</taxon>
        <taxon>Apocrita</taxon>
        <taxon>Aculeata</taxon>
        <taxon>Formicoidea</taxon>
        <taxon>Formicidae</taxon>
        <taxon>Myrmicinae</taxon>
        <taxon>Acromyrmex</taxon>
    </lineage>
</organism>
<feature type="compositionally biased region" description="Basic and acidic residues" evidence="1">
    <location>
        <begin position="166"/>
        <end position="202"/>
    </location>
</feature>
<sequence length="249" mass="27726">MSSKQLVIFGGGLNGGILSRSLCYTSCVPEGKHKCIYEPLLIALRGSTKGEASTLSNKKKKRKKHSIRLPSLNLVYTLRDSLGSPMGRFTTKAVEKTGISLSPRLENSSLLALAALNFALSAISRNRHVKRAAASALGAQYCALYFLPPEELRAVSRRRRGRAKERRGEERRGEKRSGASEIKRQRKDREEEEKKERKREGQTEGASFEKSLMESLGSGMAKCLAKQRGFVNKRVSVIKCYIHDKLDKG</sequence>
<evidence type="ECO:0000256" key="1">
    <source>
        <dbReference type="SAM" id="MobiDB-lite"/>
    </source>
</evidence>
<name>F4WE72_ACREC</name>
<dbReference type="EMBL" id="GL888102">
    <property type="protein sequence ID" value="EGI67510.1"/>
    <property type="molecule type" value="Genomic_DNA"/>
</dbReference>
<evidence type="ECO:0000313" key="3">
    <source>
        <dbReference type="Proteomes" id="UP000007755"/>
    </source>
</evidence>